<dbReference type="OrthoDB" id="10477079at2759"/>
<dbReference type="Proteomes" id="UP000054783">
    <property type="component" value="Unassembled WGS sequence"/>
</dbReference>
<accession>A0A0V0YWV9</accession>
<evidence type="ECO:0000313" key="2">
    <source>
        <dbReference type="Proteomes" id="UP000054783"/>
    </source>
</evidence>
<dbReference type="AlphaFoldDB" id="A0A0V0YWV9"/>
<organism evidence="1 2">
    <name type="scientific">Trichinella patagoniensis</name>
    <dbReference type="NCBI Taxonomy" id="990121"/>
    <lineage>
        <taxon>Eukaryota</taxon>
        <taxon>Metazoa</taxon>
        <taxon>Ecdysozoa</taxon>
        <taxon>Nematoda</taxon>
        <taxon>Enoplea</taxon>
        <taxon>Dorylaimia</taxon>
        <taxon>Trichinellida</taxon>
        <taxon>Trichinellidae</taxon>
        <taxon>Trichinella</taxon>
    </lineage>
</organism>
<protein>
    <submittedName>
        <fullName evidence="1">Uncharacterized protein</fullName>
    </submittedName>
</protein>
<keyword evidence="2" id="KW-1185">Reference proteome</keyword>
<sequence>MDNVLGDISQGVLLCQFSINAQQPVEYTTQICFTYYPAQGSFVISSSRTRCQWAVATLNHMDSAIQERFTARLGDDVNDYEVLKACHPEEDVHPAEERESG</sequence>
<name>A0A0V0YWV9_9BILA</name>
<gene>
    <name evidence="1" type="ORF">T12_11858</name>
</gene>
<evidence type="ECO:0000313" key="1">
    <source>
        <dbReference type="EMBL" id="KRY04805.1"/>
    </source>
</evidence>
<comment type="caution">
    <text evidence="1">The sequence shown here is derived from an EMBL/GenBank/DDBJ whole genome shotgun (WGS) entry which is preliminary data.</text>
</comment>
<proteinExistence type="predicted"/>
<reference evidence="1 2" key="1">
    <citation type="submission" date="2015-01" db="EMBL/GenBank/DDBJ databases">
        <title>Evolution of Trichinella species and genotypes.</title>
        <authorList>
            <person name="Korhonen P.K."/>
            <person name="Edoardo P."/>
            <person name="Giuseppe L.R."/>
            <person name="Gasser R.B."/>
        </authorList>
    </citation>
    <scope>NUCLEOTIDE SEQUENCE [LARGE SCALE GENOMIC DNA]</scope>
    <source>
        <strain evidence="1">ISS2496</strain>
    </source>
</reference>
<dbReference type="EMBL" id="JYDQ01001700">
    <property type="protein sequence ID" value="KRY04805.1"/>
    <property type="molecule type" value="Genomic_DNA"/>
</dbReference>